<accession>A0A852R5F6</accession>
<dbReference type="SUPFAM" id="SSF49373">
    <property type="entry name" value="Invasin/intimin cell-adhesion fragments"/>
    <property type="match status" value="6"/>
</dbReference>
<dbReference type="InterPro" id="IPR013783">
    <property type="entry name" value="Ig-like_fold"/>
</dbReference>
<protein>
    <submittedName>
        <fullName evidence="4">LPXTG-motif cell wall-anchored protein</fullName>
    </submittedName>
</protein>
<sequence>MSPTRRTRTGRLIRLLLGVGVILGLISGSVVATDAPAQAESRLVGQLIYNQNANYWPIKVGSTGPAGLHLRIATDYWASSVEGVLALEPNAKWSIPGPGETGKVIKVGGPFDGYCMSTGLQDIWGGPDIVGVSFVDPATCSGNAEVLMWEHRVKSPGNSFTLRPKGNTSRLVQFPFTYNPAEGLDGTGVIMKEGTGSFSYGGFEPAPVTPDYAGSTLSVSDGQVYWDGGSHTVTARVKGSDGSWMSNQDVTFTMYTANGSAITSESTVAPVTKTSDGQGYAVATITASKAGFYSVRAKIGSSPVANNVNRVVEFVNKPAQKETSYLEVSTGTRWADQADKHTLTAHIFDANGNHKSGVPVTYKLFSDAAGKYPVAASTAVPDPVSPTSTGGGLAVSTVSSRLAGTYYVQAIANIDGVATPIRNSLALKIQFVNGDGIDFSQSKLTVTPGEKVVGVEDHTATATIYKSVGVVSQGKAVIFKIYNQDGVTPATGASITESALTGSDGKAHATIRGTAAGTYKVVATYADGGVIAGSPQTVVFVDPKPDMSRTLLEVTKGNRWANGIDEHDAVVTVRDTTGAVMSGQPVKLVVRNADGTAALNAAVSPNSATTGGSGKVSATVTATTPGNYTVVATVASERVTGGENHIATFIPAGPEVDYGSSNVVVTPGEKIANGVETHTATATVMSTTNAPMDGVSVNFKLFNEDWSAASQATLSTSTRSTGSDGKAAVSITATKPGKYWVEATVAGKGIKNSREVFALFVPEPVVPGLNNSELYVSQDNRFADGVATHVATATIRSTTATGGVPIKDQQVVFTLTNPVTGVTLTSTGTNVTDSNGVATARITSTKAGDYVVEARLAGDTSSIQAPVNRTARFIAKPAASLSADHTVSASSVPVGGTFEYRIFMRNTGNADEQGSGLKFLTSTGSTNQLTTDFEIVDVNVTSGWFANSGTWYKDVSANSEVELVLTLKAKKAGTYTSKITQVRSETVYCSANGQAACGPNQKITVFEPTPPIMECPTGPSLDGKATLTGKVTAGAEKVRVYQHPAGGGAAKLLGEATIAGTGDARTWSYKITDPLEQGKHTFTVRGVDASGTETADSAPKCDLAVVYPVDVVGEKRIAPVAQQSGLLAQADPANWEITVTEGGNIRPISGGAREQLEPGKTYTVGERMRITPVPAVSSLLYAQRGQVECVDGAGAPLPASIFTPATGTLKLDASGSATPVRAPITCGVTNQTANVSFVTKRAGGQTMAPALQWGLELANANSTYNVRLDSVHFVSEARPSGYDLTASAPIGYTVTGIDRLRTEAPDCAAAANAATGATEMCWERVSSGPTLAAAEVAQGKHSVYRIVAEYAPQAPPLPLTGGLGSWQFTAGGIGLLLLASVAYWRRSRRFAVAGAR</sequence>
<comment type="similarity">
    <text evidence="1">Belongs to the intimin/invasin family.</text>
</comment>
<keyword evidence="2" id="KW-1133">Transmembrane helix</keyword>
<keyword evidence="2" id="KW-0812">Transmembrane</keyword>
<dbReference type="PANTHER" id="PTHR39576:SF2">
    <property type="entry name" value="ATTACHING AND EFFACING PROTEIN HOMOLOG-RELATED"/>
    <property type="match status" value="1"/>
</dbReference>
<reference evidence="4 5" key="1">
    <citation type="submission" date="2020-07" db="EMBL/GenBank/DDBJ databases">
        <title>Sequencing the genomes of 1000 actinobacteria strains.</title>
        <authorList>
            <person name="Klenk H.-P."/>
        </authorList>
    </citation>
    <scope>NUCLEOTIDE SEQUENCE [LARGE SCALE GENOMIC DNA]</scope>
    <source>
        <strain evidence="4 5">DSM 17380</strain>
    </source>
</reference>
<dbReference type="InterPro" id="IPR051715">
    <property type="entry name" value="Intimin-Invasin_domain"/>
</dbReference>
<evidence type="ECO:0000256" key="1">
    <source>
        <dbReference type="ARBA" id="ARBA00010116"/>
    </source>
</evidence>
<feature type="domain" description="Big-1" evidence="3">
    <location>
        <begin position="549"/>
        <end position="650"/>
    </location>
</feature>
<dbReference type="PROSITE" id="PS51127">
    <property type="entry name" value="BIG1"/>
    <property type="match status" value="4"/>
</dbReference>
<dbReference type="RefSeq" id="WP_185987768.1">
    <property type="nucleotide sequence ID" value="NZ_BAAALZ010000001.1"/>
</dbReference>
<name>A0A852R5F6_9MICO</name>
<keyword evidence="2" id="KW-0472">Membrane</keyword>
<feature type="domain" description="Big-1" evidence="3">
    <location>
        <begin position="214"/>
        <end position="315"/>
    </location>
</feature>
<dbReference type="SMART" id="SM00634">
    <property type="entry name" value="BID_1"/>
    <property type="match status" value="5"/>
</dbReference>
<evidence type="ECO:0000256" key="2">
    <source>
        <dbReference type="SAM" id="Phobius"/>
    </source>
</evidence>
<dbReference type="Gene3D" id="2.60.40.10">
    <property type="entry name" value="Immunoglobulins"/>
    <property type="match status" value="7"/>
</dbReference>
<evidence type="ECO:0000259" key="3">
    <source>
        <dbReference type="PROSITE" id="PS51127"/>
    </source>
</evidence>
<feature type="transmembrane region" description="Helical" evidence="2">
    <location>
        <begin position="1366"/>
        <end position="1384"/>
    </location>
</feature>
<evidence type="ECO:0000313" key="4">
    <source>
        <dbReference type="EMBL" id="NYD28037.1"/>
    </source>
</evidence>
<feature type="domain" description="Big-1" evidence="3">
    <location>
        <begin position="660"/>
        <end position="761"/>
    </location>
</feature>
<gene>
    <name evidence="4" type="ORF">BJ960_002840</name>
</gene>
<dbReference type="Pfam" id="PF02369">
    <property type="entry name" value="Big_1"/>
    <property type="match status" value="3"/>
</dbReference>
<dbReference type="PANTHER" id="PTHR39576">
    <property type="entry name" value="ATTACHING AND EFFACING PROTEIN HOMOLOG-RELATED-RELATED"/>
    <property type="match status" value="1"/>
</dbReference>
<feature type="domain" description="Big-1" evidence="3">
    <location>
        <begin position="771"/>
        <end position="870"/>
    </location>
</feature>
<dbReference type="GO" id="GO:0009279">
    <property type="term" value="C:cell outer membrane"/>
    <property type="evidence" value="ECO:0007669"/>
    <property type="project" value="TreeGrafter"/>
</dbReference>
<dbReference type="Proteomes" id="UP000586095">
    <property type="component" value="Unassembled WGS sequence"/>
</dbReference>
<dbReference type="InterPro" id="IPR008964">
    <property type="entry name" value="Invasin/intimin_cell_adhesion"/>
</dbReference>
<proteinExistence type="inferred from homology"/>
<comment type="caution">
    <text evidence="4">The sequence shown here is derived from an EMBL/GenBank/DDBJ whole genome shotgun (WGS) entry which is preliminary data.</text>
</comment>
<keyword evidence="5" id="KW-1185">Reference proteome</keyword>
<dbReference type="InterPro" id="IPR003344">
    <property type="entry name" value="Big_1_dom"/>
</dbReference>
<dbReference type="EMBL" id="JACCBD010000001">
    <property type="protein sequence ID" value="NYD28037.1"/>
    <property type="molecule type" value="Genomic_DNA"/>
</dbReference>
<organism evidence="4 5">
    <name type="scientific">Leucobacter aridicollis</name>
    <dbReference type="NCBI Taxonomy" id="283878"/>
    <lineage>
        <taxon>Bacteria</taxon>
        <taxon>Bacillati</taxon>
        <taxon>Actinomycetota</taxon>
        <taxon>Actinomycetes</taxon>
        <taxon>Micrococcales</taxon>
        <taxon>Microbacteriaceae</taxon>
        <taxon>Leucobacter</taxon>
    </lineage>
</organism>
<dbReference type="GO" id="GO:0005975">
    <property type="term" value="P:carbohydrate metabolic process"/>
    <property type="evidence" value="ECO:0007669"/>
    <property type="project" value="UniProtKB-ARBA"/>
</dbReference>
<dbReference type="NCBIfam" id="TIGR01167">
    <property type="entry name" value="LPXTG_anchor"/>
    <property type="match status" value="1"/>
</dbReference>
<evidence type="ECO:0000313" key="5">
    <source>
        <dbReference type="Proteomes" id="UP000586095"/>
    </source>
</evidence>